<feature type="transmembrane region" description="Helical" evidence="1">
    <location>
        <begin position="419"/>
        <end position="442"/>
    </location>
</feature>
<dbReference type="PANTHER" id="PTHR31170">
    <property type="entry name" value="BNAC04G53230D PROTEIN"/>
    <property type="match status" value="1"/>
</dbReference>
<dbReference type="AlphaFoldDB" id="A0AAD4PCD5"/>
<keyword evidence="1" id="KW-0472">Membrane</keyword>
<dbReference type="Pfam" id="PF03140">
    <property type="entry name" value="DUF247"/>
    <property type="match status" value="1"/>
</dbReference>
<proteinExistence type="predicted"/>
<name>A0AAD4PCD5_PERFH</name>
<evidence type="ECO:0000313" key="2">
    <source>
        <dbReference type="EMBL" id="KAH6834773.1"/>
    </source>
</evidence>
<dbReference type="PANTHER" id="PTHR31170:SF25">
    <property type="entry name" value="BNAA09G04570D PROTEIN"/>
    <property type="match status" value="1"/>
</dbReference>
<evidence type="ECO:0000313" key="3">
    <source>
        <dbReference type="Proteomes" id="UP001190926"/>
    </source>
</evidence>
<dbReference type="InterPro" id="IPR004158">
    <property type="entry name" value="DUF247_pln"/>
</dbReference>
<sequence>MAGHESDEVMNGTPPIYVSVDIPAKSKSSRRRVLHRVPPQLRENKKHIYDPVVLSLGPYHHGRVPQFRVAEQLKEEARTIVCGSMDKGFLLGKISERVDEIQHFYGGADEYGDEELGEMMLRDACFVLCYIQMVELEGPNSDQNFDSIIVRRLGMSGALFVWRDFFMLENQIPLWLLKLLFSLTYNGEDDDEKFQTLLCNYLSDNNFGDYRMTRLPWEGAGEEEEEPLHLLEANNRTSLVQEDSSSFEYCMMGKGSRSSFESANSLFRSVRDLKAKGIHLGPSSYCLKDIRFYSLSFYGKLQLPIFLVTNNSSVYFSNVIAFEMSPETPTEFETTSYVNFMKTLIQKAEDARELREKGILYSLLESDEDVVRTFQGIDTYGFCNQDLFYDVKMRIDKHCNNKGKTWMAELLHTYFRSPWTAIALFAAIFIMCLTFLQTYYTIDPANRAHSF</sequence>
<reference evidence="2 3" key="1">
    <citation type="journal article" date="2021" name="Nat. Commun.">
        <title>Incipient diploidization of the medicinal plant Perilla within 10,000 years.</title>
        <authorList>
            <person name="Zhang Y."/>
            <person name="Shen Q."/>
            <person name="Leng L."/>
            <person name="Zhang D."/>
            <person name="Chen S."/>
            <person name="Shi Y."/>
            <person name="Ning Z."/>
            <person name="Chen S."/>
        </authorList>
    </citation>
    <scope>NUCLEOTIDE SEQUENCE [LARGE SCALE GENOMIC DNA]</scope>
    <source>
        <strain evidence="3">cv. PC099</strain>
    </source>
</reference>
<evidence type="ECO:0000256" key="1">
    <source>
        <dbReference type="SAM" id="Phobius"/>
    </source>
</evidence>
<keyword evidence="1" id="KW-1133">Transmembrane helix</keyword>
<dbReference type="EMBL" id="SDAM02000044">
    <property type="protein sequence ID" value="KAH6834773.1"/>
    <property type="molecule type" value="Genomic_DNA"/>
</dbReference>
<protein>
    <submittedName>
        <fullName evidence="2">Uncharacterized protein</fullName>
    </submittedName>
</protein>
<gene>
    <name evidence="2" type="ORF">C2S53_004010</name>
</gene>
<accession>A0AAD4PCD5</accession>
<keyword evidence="1" id="KW-0812">Transmembrane</keyword>
<dbReference type="Proteomes" id="UP001190926">
    <property type="component" value="Unassembled WGS sequence"/>
</dbReference>
<comment type="caution">
    <text evidence="2">The sequence shown here is derived from an EMBL/GenBank/DDBJ whole genome shotgun (WGS) entry which is preliminary data.</text>
</comment>
<keyword evidence="3" id="KW-1185">Reference proteome</keyword>
<organism evidence="2 3">
    <name type="scientific">Perilla frutescens var. hirtella</name>
    <name type="common">Perilla citriodora</name>
    <name type="synonym">Perilla setoyensis</name>
    <dbReference type="NCBI Taxonomy" id="608512"/>
    <lineage>
        <taxon>Eukaryota</taxon>
        <taxon>Viridiplantae</taxon>
        <taxon>Streptophyta</taxon>
        <taxon>Embryophyta</taxon>
        <taxon>Tracheophyta</taxon>
        <taxon>Spermatophyta</taxon>
        <taxon>Magnoliopsida</taxon>
        <taxon>eudicotyledons</taxon>
        <taxon>Gunneridae</taxon>
        <taxon>Pentapetalae</taxon>
        <taxon>asterids</taxon>
        <taxon>lamiids</taxon>
        <taxon>Lamiales</taxon>
        <taxon>Lamiaceae</taxon>
        <taxon>Nepetoideae</taxon>
        <taxon>Elsholtzieae</taxon>
        <taxon>Perilla</taxon>
    </lineage>
</organism>